<keyword evidence="1" id="KW-0472">Membrane</keyword>
<proteinExistence type="predicted"/>
<dbReference type="GO" id="GO:0000271">
    <property type="term" value="P:polysaccharide biosynthetic process"/>
    <property type="evidence" value="ECO:0007669"/>
    <property type="project" value="TreeGrafter"/>
</dbReference>
<keyword evidence="4" id="KW-1185">Reference proteome</keyword>
<feature type="transmembrane region" description="Helical" evidence="1">
    <location>
        <begin position="21"/>
        <end position="40"/>
    </location>
</feature>
<keyword evidence="3" id="KW-0012">Acyltransferase</keyword>
<dbReference type="PANTHER" id="PTHR23028">
    <property type="entry name" value="ACETYLTRANSFERASE"/>
    <property type="match status" value="1"/>
</dbReference>
<feature type="transmembrane region" description="Helical" evidence="1">
    <location>
        <begin position="190"/>
        <end position="207"/>
    </location>
</feature>
<sequence>MPTTPQAQGRALIDFDGNRENNFTVLRMTLAWLVLYGHSFPIVRAPGVRDPLNQIFQGSIWIGELAVNGFFAISGFLVAASLIRRGVVDYTISRVLRIFPALILCVLAMVYVLGPLMTSLDLGTYLQHPRTLSYLYNAAAFFQMQFDLPGVFKELPMSGVNGSLWSLTAEVRCYLLLAAAGLLHLVHYRGLANLLLVAAIVLGFYHYSDLPLLGFNARFGRPALFFAVGVLFYLNRDKIILDGRLALAAAFATFYSFGTPWSQYVFPAAFTYLLFYLAYRTPHMDLDSRLGDLSYGIYIYAWPVQQLVRMYLPHEGPYMNTLVSTPIVFALAWLSWHWVEKPVLARKQDVMATVHRLKTRMLPGSNQQ</sequence>
<name>A0A918XID9_9GAMM</name>
<comment type="caution">
    <text evidence="3">The sequence shown here is derived from an EMBL/GenBank/DDBJ whole genome shotgun (WGS) entry which is preliminary data.</text>
</comment>
<protein>
    <submittedName>
        <fullName evidence="3">Acyltransferase</fullName>
    </submittedName>
</protein>
<evidence type="ECO:0000259" key="2">
    <source>
        <dbReference type="Pfam" id="PF01757"/>
    </source>
</evidence>
<dbReference type="EMBL" id="BMYM01000002">
    <property type="protein sequence ID" value="GHD33572.1"/>
    <property type="molecule type" value="Genomic_DNA"/>
</dbReference>
<dbReference type="GO" id="GO:0016020">
    <property type="term" value="C:membrane"/>
    <property type="evidence" value="ECO:0007669"/>
    <property type="project" value="TreeGrafter"/>
</dbReference>
<feature type="transmembrane region" description="Helical" evidence="1">
    <location>
        <begin position="219"/>
        <end position="234"/>
    </location>
</feature>
<dbReference type="GO" id="GO:0016747">
    <property type="term" value="F:acyltransferase activity, transferring groups other than amino-acyl groups"/>
    <property type="evidence" value="ECO:0007669"/>
    <property type="project" value="InterPro"/>
</dbReference>
<dbReference type="AlphaFoldDB" id="A0A918XID9"/>
<feature type="transmembrane region" description="Helical" evidence="1">
    <location>
        <begin position="164"/>
        <end position="183"/>
    </location>
</feature>
<keyword evidence="1" id="KW-0812">Transmembrane</keyword>
<dbReference type="PANTHER" id="PTHR23028:SF53">
    <property type="entry name" value="ACYL_TRANSF_3 DOMAIN-CONTAINING PROTEIN"/>
    <property type="match status" value="1"/>
</dbReference>
<accession>A0A918XID9</accession>
<dbReference type="InterPro" id="IPR002656">
    <property type="entry name" value="Acyl_transf_3_dom"/>
</dbReference>
<feature type="transmembrane region" description="Helical" evidence="1">
    <location>
        <begin position="318"/>
        <end position="339"/>
    </location>
</feature>
<organism evidence="3 4">
    <name type="scientific">Parahalioglobus pacificus</name>
    <dbReference type="NCBI Taxonomy" id="930806"/>
    <lineage>
        <taxon>Bacteria</taxon>
        <taxon>Pseudomonadati</taxon>
        <taxon>Pseudomonadota</taxon>
        <taxon>Gammaproteobacteria</taxon>
        <taxon>Cellvibrionales</taxon>
        <taxon>Halieaceae</taxon>
        <taxon>Parahalioglobus</taxon>
    </lineage>
</organism>
<feature type="domain" description="Acyltransferase 3" evidence="2">
    <location>
        <begin position="23"/>
        <end position="335"/>
    </location>
</feature>
<dbReference type="RefSeq" id="WP_189477485.1">
    <property type="nucleotide sequence ID" value="NZ_BMYM01000002.1"/>
</dbReference>
<gene>
    <name evidence="3" type="ORF">GCM10007053_18090</name>
</gene>
<feature type="transmembrane region" description="Helical" evidence="1">
    <location>
        <begin position="60"/>
        <end position="83"/>
    </location>
</feature>
<evidence type="ECO:0000313" key="3">
    <source>
        <dbReference type="EMBL" id="GHD33572.1"/>
    </source>
</evidence>
<reference evidence="3" key="2">
    <citation type="submission" date="2020-09" db="EMBL/GenBank/DDBJ databases">
        <authorList>
            <person name="Sun Q."/>
            <person name="Kim S."/>
        </authorList>
    </citation>
    <scope>NUCLEOTIDE SEQUENCE</scope>
    <source>
        <strain evidence="3">KCTC 23430</strain>
    </source>
</reference>
<feature type="transmembrane region" description="Helical" evidence="1">
    <location>
        <begin position="264"/>
        <end position="281"/>
    </location>
</feature>
<evidence type="ECO:0000313" key="4">
    <source>
        <dbReference type="Proteomes" id="UP000644693"/>
    </source>
</evidence>
<evidence type="ECO:0000256" key="1">
    <source>
        <dbReference type="SAM" id="Phobius"/>
    </source>
</evidence>
<keyword evidence="1" id="KW-1133">Transmembrane helix</keyword>
<dbReference type="Proteomes" id="UP000644693">
    <property type="component" value="Unassembled WGS sequence"/>
</dbReference>
<feature type="transmembrane region" description="Helical" evidence="1">
    <location>
        <begin position="95"/>
        <end position="114"/>
    </location>
</feature>
<keyword evidence="3" id="KW-0808">Transferase</keyword>
<dbReference type="Pfam" id="PF01757">
    <property type="entry name" value="Acyl_transf_3"/>
    <property type="match status" value="1"/>
</dbReference>
<reference evidence="3" key="1">
    <citation type="journal article" date="2014" name="Int. J. Syst. Evol. Microbiol.">
        <title>Complete genome sequence of Corynebacterium casei LMG S-19264T (=DSM 44701T), isolated from a smear-ripened cheese.</title>
        <authorList>
            <consortium name="US DOE Joint Genome Institute (JGI-PGF)"/>
            <person name="Walter F."/>
            <person name="Albersmeier A."/>
            <person name="Kalinowski J."/>
            <person name="Ruckert C."/>
        </authorList>
    </citation>
    <scope>NUCLEOTIDE SEQUENCE</scope>
    <source>
        <strain evidence="3">KCTC 23430</strain>
    </source>
</reference>
<dbReference type="InterPro" id="IPR050879">
    <property type="entry name" value="Acyltransferase_3"/>
</dbReference>